<evidence type="ECO:0000256" key="6">
    <source>
        <dbReference type="SAM" id="MobiDB-lite"/>
    </source>
</evidence>
<dbReference type="GO" id="GO:0020037">
    <property type="term" value="F:heme binding"/>
    <property type="evidence" value="ECO:0007669"/>
    <property type="project" value="InterPro"/>
</dbReference>
<keyword evidence="4 5" id="KW-0349">Heme</keyword>
<dbReference type="GO" id="GO:0004497">
    <property type="term" value="F:monooxygenase activity"/>
    <property type="evidence" value="ECO:0007669"/>
    <property type="project" value="UniProtKB-KW"/>
</dbReference>
<keyword evidence="5" id="KW-0560">Oxidoreductase</keyword>
<comment type="cofactor">
    <cofactor evidence="1 4">
        <name>heme</name>
        <dbReference type="ChEBI" id="CHEBI:30413"/>
    </cofactor>
</comment>
<dbReference type="CDD" id="cd11060">
    <property type="entry name" value="CYP57A1-like"/>
    <property type="match status" value="1"/>
</dbReference>
<dbReference type="PROSITE" id="PS00086">
    <property type="entry name" value="CYTOCHROME_P450"/>
    <property type="match status" value="1"/>
</dbReference>
<evidence type="ECO:0000256" key="4">
    <source>
        <dbReference type="PIRSR" id="PIRSR602401-1"/>
    </source>
</evidence>
<dbReference type="GeneID" id="54472661"/>
<keyword evidence="3 4" id="KW-0408">Iron</keyword>
<dbReference type="RefSeq" id="XP_033586170.1">
    <property type="nucleotide sequence ID" value="XM_033731659.1"/>
</dbReference>
<evidence type="ECO:0000313" key="8">
    <source>
        <dbReference type="Proteomes" id="UP000799767"/>
    </source>
</evidence>
<dbReference type="EMBL" id="MU001641">
    <property type="protein sequence ID" value="KAF2479600.1"/>
    <property type="molecule type" value="Genomic_DNA"/>
</dbReference>
<evidence type="ECO:0000313" key="7">
    <source>
        <dbReference type="EMBL" id="KAF2479600.1"/>
    </source>
</evidence>
<dbReference type="InterPro" id="IPR050121">
    <property type="entry name" value="Cytochrome_P450_monoxygenase"/>
</dbReference>
<dbReference type="OrthoDB" id="3934656at2759"/>
<dbReference type="Gene3D" id="1.10.630.10">
    <property type="entry name" value="Cytochrome P450"/>
    <property type="match status" value="1"/>
</dbReference>
<organism evidence="7 8">
    <name type="scientific">Neohortaea acidophila</name>
    <dbReference type="NCBI Taxonomy" id="245834"/>
    <lineage>
        <taxon>Eukaryota</taxon>
        <taxon>Fungi</taxon>
        <taxon>Dikarya</taxon>
        <taxon>Ascomycota</taxon>
        <taxon>Pezizomycotina</taxon>
        <taxon>Dothideomycetes</taxon>
        <taxon>Dothideomycetidae</taxon>
        <taxon>Mycosphaerellales</taxon>
        <taxon>Teratosphaeriaceae</taxon>
        <taxon>Neohortaea</taxon>
    </lineage>
</organism>
<dbReference type="SUPFAM" id="SSF48264">
    <property type="entry name" value="Cytochrome P450"/>
    <property type="match status" value="1"/>
</dbReference>
<accession>A0A6A6PHW0</accession>
<dbReference type="InterPro" id="IPR017972">
    <property type="entry name" value="Cyt_P450_CS"/>
</dbReference>
<feature type="binding site" description="axial binding residue" evidence="4">
    <location>
        <position position="456"/>
    </location>
    <ligand>
        <name>heme</name>
        <dbReference type="ChEBI" id="CHEBI:30413"/>
    </ligand>
    <ligandPart>
        <name>Fe</name>
        <dbReference type="ChEBI" id="CHEBI:18248"/>
    </ligandPart>
</feature>
<dbReference type="InterPro" id="IPR002401">
    <property type="entry name" value="Cyt_P450_E_grp-I"/>
</dbReference>
<evidence type="ECO:0000256" key="3">
    <source>
        <dbReference type="ARBA" id="ARBA00023004"/>
    </source>
</evidence>
<protein>
    <submittedName>
        <fullName evidence="7">Cytochrome P450</fullName>
    </submittedName>
</protein>
<dbReference type="GO" id="GO:0005506">
    <property type="term" value="F:iron ion binding"/>
    <property type="evidence" value="ECO:0007669"/>
    <property type="project" value="InterPro"/>
</dbReference>
<keyword evidence="8" id="KW-1185">Reference proteome</keyword>
<dbReference type="Proteomes" id="UP000799767">
    <property type="component" value="Unassembled WGS sequence"/>
</dbReference>
<gene>
    <name evidence="7" type="ORF">BDY17DRAFT_257139</name>
</gene>
<evidence type="ECO:0000256" key="1">
    <source>
        <dbReference type="ARBA" id="ARBA00001971"/>
    </source>
</evidence>
<dbReference type="AlphaFoldDB" id="A0A6A6PHW0"/>
<dbReference type="PRINTS" id="PR00385">
    <property type="entry name" value="P450"/>
</dbReference>
<evidence type="ECO:0000256" key="2">
    <source>
        <dbReference type="ARBA" id="ARBA00022723"/>
    </source>
</evidence>
<keyword evidence="2 4" id="KW-0479">Metal-binding</keyword>
<feature type="compositionally biased region" description="Basic and acidic residues" evidence="6">
    <location>
        <begin position="256"/>
        <end position="265"/>
    </location>
</feature>
<keyword evidence="5" id="KW-0503">Monooxygenase</keyword>
<sequence>MITSLLSTPVIAGLAIALLALILAPLFSPLRSIPGPFFARWSRGWMLYRLWLGRFDRDLLELHRKHGPIVRFGPYHYSFNSPDAIDRIHGHGTELDKSSWYESWNDPGFKTLFSEPSVKAHAQMRRKFQPTFTMSNLVSYESFANECIALLCKRLEEIANGPGETDLSRWTLAYSSDAVSMISYSKRVGFLDAGEDVGDMWKTLHGNFAYSTFVGVFSEIHPPIVSFMKFIQRLKLGTGTPRMFLARFTSKLIEQRRAERSDEKTAGSLPARPEDSTPRDMLSKFLDLHDQEPARFTLGDVTVGLLGNVIAGSDSTGGALTAILYCLLKDPRVLQKLRDEISAAREAGALSSPPTFKEAHDLPYLHAVIHEAMRMYVHVGLPLQRIVPAGGREIGGVYFPPGTVVGATPSAVHMNPTIYGQDAHVFRPERWIDSSKETLAVMNRYWAPFGLGSRTCIGQNISMLEMKKVVPVLVSTFDLELAGELRAEGAEMQWLDRWFVGPVALPVQVRLRGSLDDKE</sequence>
<comment type="similarity">
    <text evidence="5">Belongs to the cytochrome P450 family.</text>
</comment>
<dbReference type="GO" id="GO:0016705">
    <property type="term" value="F:oxidoreductase activity, acting on paired donors, with incorporation or reduction of molecular oxygen"/>
    <property type="evidence" value="ECO:0007669"/>
    <property type="project" value="InterPro"/>
</dbReference>
<dbReference type="PRINTS" id="PR00463">
    <property type="entry name" value="EP450I"/>
</dbReference>
<name>A0A6A6PHW0_9PEZI</name>
<dbReference type="PANTHER" id="PTHR24305">
    <property type="entry name" value="CYTOCHROME P450"/>
    <property type="match status" value="1"/>
</dbReference>
<dbReference type="InterPro" id="IPR036396">
    <property type="entry name" value="Cyt_P450_sf"/>
</dbReference>
<dbReference type="InterPro" id="IPR001128">
    <property type="entry name" value="Cyt_P450"/>
</dbReference>
<reference evidence="7" key="1">
    <citation type="journal article" date="2020" name="Stud. Mycol.">
        <title>101 Dothideomycetes genomes: a test case for predicting lifestyles and emergence of pathogens.</title>
        <authorList>
            <person name="Haridas S."/>
            <person name="Albert R."/>
            <person name="Binder M."/>
            <person name="Bloem J."/>
            <person name="Labutti K."/>
            <person name="Salamov A."/>
            <person name="Andreopoulos B."/>
            <person name="Baker S."/>
            <person name="Barry K."/>
            <person name="Bills G."/>
            <person name="Bluhm B."/>
            <person name="Cannon C."/>
            <person name="Castanera R."/>
            <person name="Culley D."/>
            <person name="Daum C."/>
            <person name="Ezra D."/>
            <person name="Gonzalez J."/>
            <person name="Henrissat B."/>
            <person name="Kuo A."/>
            <person name="Liang C."/>
            <person name="Lipzen A."/>
            <person name="Lutzoni F."/>
            <person name="Magnuson J."/>
            <person name="Mondo S."/>
            <person name="Nolan M."/>
            <person name="Ohm R."/>
            <person name="Pangilinan J."/>
            <person name="Park H.-J."/>
            <person name="Ramirez L."/>
            <person name="Alfaro M."/>
            <person name="Sun H."/>
            <person name="Tritt A."/>
            <person name="Yoshinaga Y."/>
            <person name="Zwiers L.-H."/>
            <person name="Turgeon B."/>
            <person name="Goodwin S."/>
            <person name="Spatafora J."/>
            <person name="Crous P."/>
            <person name="Grigoriev I."/>
        </authorList>
    </citation>
    <scope>NUCLEOTIDE SEQUENCE</scope>
    <source>
        <strain evidence="7">CBS 113389</strain>
    </source>
</reference>
<dbReference type="Pfam" id="PF00067">
    <property type="entry name" value="p450"/>
    <property type="match status" value="1"/>
</dbReference>
<proteinExistence type="inferred from homology"/>
<feature type="region of interest" description="Disordered" evidence="6">
    <location>
        <begin position="256"/>
        <end position="278"/>
    </location>
</feature>
<dbReference type="PANTHER" id="PTHR24305:SF190">
    <property type="entry name" value="P450, PUTATIVE (EUROFUNG)-RELATED"/>
    <property type="match status" value="1"/>
</dbReference>
<evidence type="ECO:0000256" key="5">
    <source>
        <dbReference type="RuleBase" id="RU000461"/>
    </source>
</evidence>